<dbReference type="PROSITE" id="PS51746">
    <property type="entry name" value="PPM_2"/>
    <property type="match status" value="1"/>
</dbReference>
<dbReference type="InterPro" id="IPR036457">
    <property type="entry name" value="PPM-type-like_dom_sf"/>
</dbReference>
<dbReference type="SMART" id="SM00332">
    <property type="entry name" value="PP2Cc"/>
    <property type="match status" value="1"/>
</dbReference>
<feature type="region of interest" description="Disordered" evidence="13">
    <location>
        <begin position="543"/>
        <end position="568"/>
    </location>
</feature>
<keyword evidence="18" id="KW-1185">Reference proteome</keyword>
<organism evidence="17 18">
    <name type="scientific">Crepidotus variabilis</name>
    <dbReference type="NCBI Taxonomy" id="179855"/>
    <lineage>
        <taxon>Eukaryota</taxon>
        <taxon>Fungi</taxon>
        <taxon>Dikarya</taxon>
        <taxon>Basidiomycota</taxon>
        <taxon>Agaricomycotina</taxon>
        <taxon>Agaricomycetes</taxon>
        <taxon>Agaricomycetidae</taxon>
        <taxon>Agaricales</taxon>
        <taxon>Agaricineae</taxon>
        <taxon>Crepidotaceae</taxon>
        <taxon>Crepidotus</taxon>
    </lineage>
</organism>
<evidence type="ECO:0000259" key="16">
    <source>
        <dbReference type="PROSITE" id="PS51746"/>
    </source>
</evidence>
<feature type="domain" description="PPM-type phosphatase" evidence="16">
    <location>
        <begin position="1363"/>
        <end position="1654"/>
    </location>
</feature>
<evidence type="ECO:0000256" key="10">
    <source>
        <dbReference type="ARBA" id="ARBA00023239"/>
    </source>
</evidence>
<dbReference type="PANTHER" id="PTHR48051:SF1">
    <property type="entry name" value="RAS SUPPRESSOR PROTEIN 1"/>
    <property type="match status" value="1"/>
</dbReference>
<dbReference type="Gene3D" id="3.10.20.90">
    <property type="entry name" value="Phosphatidylinositol 3-kinase Catalytic Subunit, Chain A, domain 1"/>
    <property type="match status" value="1"/>
</dbReference>
<dbReference type="Pfam" id="PF00211">
    <property type="entry name" value="Guanylate_cyc"/>
    <property type="match status" value="1"/>
</dbReference>
<dbReference type="InterPro" id="IPR000159">
    <property type="entry name" value="RA_dom"/>
</dbReference>
<evidence type="ECO:0000313" key="17">
    <source>
        <dbReference type="EMBL" id="KAF9526858.1"/>
    </source>
</evidence>
<evidence type="ECO:0000313" key="18">
    <source>
        <dbReference type="Proteomes" id="UP000807306"/>
    </source>
</evidence>
<feature type="compositionally biased region" description="Basic and acidic residues" evidence="13">
    <location>
        <begin position="225"/>
        <end position="234"/>
    </location>
</feature>
<evidence type="ECO:0000256" key="3">
    <source>
        <dbReference type="ARBA" id="ARBA00012201"/>
    </source>
</evidence>
<feature type="region of interest" description="Disordered" evidence="13">
    <location>
        <begin position="84"/>
        <end position="184"/>
    </location>
</feature>
<dbReference type="SUPFAM" id="SSF55073">
    <property type="entry name" value="Nucleotide cyclase"/>
    <property type="match status" value="1"/>
</dbReference>
<evidence type="ECO:0000256" key="5">
    <source>
        <dbReference type="ARBA" id="ARBA00022614"/>
    </source>
</evidence>
<dbReference type="InterPro" id="IPR001611">
    <property type="entry name" value="Leu-rich_rpt"/>
</dbReference>
<evidence type="ECO:0000259" key="15">
    <source>
        <dbReference type="PROSITE" id="PS50200"/>
    </source>
</evidence>
<dbReference type="PANTHER" id="PTHR48051">
    <property type="match status" value="1"/>
</dbReference>
<dbReference type="InterPro" id="IPR050216">
    <property type="entry name" value="LRR_domain-containing"/>
</dbReference>
<evidence type="ECO:0000259" key="14">
    <source>
        <dbReference type="PROSITE" id="PS50125"/>
    </source>
</evidence>
<dbReference type="InterPro" id="IPR032675">
    <property type="entry name" value="LRR_dom_sf"/>
</dbReference>
<dbReference type="SMART" id="SM00364">
    <property type="entry name" value="LRR_BAC"/>
    <property type="match status" value="10"/>
</dbReference>
<reference evidence="17" key="1">
    <citation type="submission" date="2020-11" db="EMBL/GenBank/DDBJ databases">
        <authorList>
            <consortium name="DOE Joint Genome Institute"/>
            <person name="Ahrendt S."/>
            <person name="Riley R."/>
            <person name="Andreopoulos W."/>
            <person name="Labutti K."/>
            <person name="Pangilinan J."/>
            <person name="Ruiz-Duenas F.J."/>
            <person name="Barrasa J.M."/>
            <person name="Sanchez-Garcia M."/>
            <person name="Camarero S."/>
            <person name="Miyauchi S."/>
            <person name="Serrano A."/>
            <person name="Linde D."/>
            <person name="Babiker R."/>
            <person name="Drula E."/>
            <person name="Ayuso-Fernandez I."/>
            <person name="Pacheco R."/>
            <person name="Padilla G."/>
            <person name="Ferreira P."/>
            <person name="Barriuso J."/>
            <person name="Kellner H."/>
            <person name="Castanera R."/>
            <person name="Alfaro M."/>
            <person name="Ramirez L."/>
            <person name="Pisabarro A.G."/>
            <person name="Kuo A."/>
            <person name="Tritt A."/>
            <person name="Lipzen A."/>
            <person name="He G."/>
            <person name="Yan M."/>
            <person name="Ng V."/>
            <person name="Cullen D."/>
            <person name="Martin F."/>
            <person name="Rosso M.-N."/>
            <person name="Henrissat B."/>
            <person name="Hibbett D."/>
            <person name="Martinez A.T."/>
            <person name="Grigoriev I.V."/>
        </authorList>
    </citation>
    <scope>NUCLEOTIDE SEQUENCE</scope>
    <source>
        <strain evidence="17">CBS 506.95</strain>
    </source>
</reference>
<keyword evidence="6" id="KW-0479">Metal-binding</keyword>
<dbReference type="SMART" id="SM00365">
    <property type="entry name" value="LRR_SD22"/>
    <property type="match status" value="6"/>
</dbReference>
<evidence type="ECO:0000256" key="4">
    <source>
        <dbReference type="ARBA" id="ARBA00021420"/>
    </source>
</evidence>
<feature type="domain" description="Guanylate cyclase" evidence="14">
    <location>
        <begin position="1707"/>
        <end position="1843"/>
    </location>
</feature>
<dbReference type="CDD" id="cd07302">
    <property type="entry name" value="CHD"/>
    <property type="match status" value="1"/>
</dbReference>
<evidence type="ECO:0000256" key="8">
    <source>
        <dbReference type="ARBA" id="ARBA00022842"/>
    </source>
</evidence>
<dbReference type="GO" id="GO:0046872">
    <property type="term" value="F:metal ion binding"/>
    <property type="evidence" value="ECO:0007669"/>
    <property type="project" value="UniProtKB-KW"/>
</dbReference>
<keyword evidence="7" id="KW-0677">Repeat</keyword>
<dbReference type="Gene3D" id="3.60.40.10">
    <property type="entry name" value="PPM-type phosphatase domain"/>
    <property type="match status" value="1"/>
</dbReference>
<keyword evidence="8" id="KW-0460">Magnesium</keyword>
<dbReference type="OrthoDB" id="2021138at2759"/>
<feature type="region of interest" description="Disordered" evidence="13">
    <location>
        <begin position="429"/>
        <end position="498"/>
    </location>
</feature>
<dbReference type="Pfam" id="PF00481">
    <property type="entry name" value="PP2C"/>
    <property type="match status" value="1"/>
</dbReference>
<evidence type="ECO:0000256" key="7">
    <source>
        <dbReference type="ARBA" id="ARBA00022737"/>
    </source>
</evidence>
<dbReference type="InterPro" id="IPR055071">
    <property type="entry name" value="RA_PHLPP-like"/>
</dbReference>
<dbReference type="SUPFAM" id="SSF81606">
    <property type="entry name" value="PP2C-like"/>
    <property type="match status" value="1"/>
</dbReference>
<feature type="compositionally biased region" description="Low complexity" evidence="13">
    <location>
        <begin position="84"/>
        <end position="102"/>
    </location>
</feature>
<dbReference type="GO" id="GO:0035556">
    <property type="term" value="P:intracellular signal transduction"/>
    <property type="evidence" value="ECO:0007669"/>
    <property type="project" value="InterPro"/>
</dbReference>
<feature type="compositionally biased region" description="Pro residues" evidence="13">
    <location>
        <begin position="48"/>
        <end position="61"/>
    </location>
</feature>
<feature type="region of interest" description="Disordered" evidence="13">
    <location>
        <begin position="306"/>
        <end position="347"/>
    </location>
</feature>
<dbReference type="GO" id="GO:0005737">
    <property type="term" value="C:cytoplasm"/>
    <property type="evidence" value="ECO:0007669"/>
    <property type="project" value="TreeGrafter"/>
</dbReference>
<evidence type="ECO:0000256" key="6">
    <source>
        <dbReference type="ARBA" id="ARBA00022723"/>
    </source>
</evidence>
<dbReference type="GO" id="GO:0006171">
    <property type="term" value="P:cAMP biosynthetic process"/>
    <property type="evidence" value="ECO:0007669"/>
    <property type="project" value="UniProtKB-KW"/>
</dbReference>
<feature type="region of interest" description="Disordered" evidence="13">
    <location>
        <begin position="213"/>
        <end position="255"/>
    </location>
</feature>
<evidence type="ECO:0000256" key="9">
    <source>
        <dbReference type="ARBA" id="ARBA00022998"/>
    </source>
</evidence>
<comment type="catalytic activity">
    <reaction evidence="1">
        <text>ATP = 3',5'-cyclic AMP + diphosphate</text>
        <dbReference type="Rhea" id="RHEA:15389"/>
        <dbReference type="ChEBI" id="CHEBI:30616"/>
        <dbReference type="ChEBI" id="CHEBI:33019"/>
        <dbReference type="ChEBI" id="CHEBI:58165"/>
        <dbReference type="EC" id="4.6.1.1"/>
    </reaction>
</comment>
<comment type="caution">
    <text evidence="17">The sequence shown here is derived from an EMBL/GenBank/DDBJ whole genome shotgun (WGS) entry which is preliminary data.</text>
</comment>
<dbReference type="InterPro" id="IPR001054">
    <property type="entry name" value="A/G_cyclase"/>
</dbReference>
<accession>A0A9P6EDD9</accession>
<name>A0A9P6EDD9_9AGAR</name>
<keyword evidence="9" id="KW-0115">cAMP biosynthesis</keyword>
<dbReference type="PROSITE" id="PS50200">
    <property type="entry name" value="RA"/>
    <property type="match status" value="1"/>
</dbReference>
<dbReference type="SMART" id="SM00044">
    <property type="entry name" value="CYCc"/>
    <property type="match status" value="1"/>
</dbReference>
<dbReference type="PROSITE" id="PS50125">
    <property type="entry name" value="GUANYLATE_CYCLASE_2"/>
    <property type="match status" value="1"/>
</dbReference>
<dbReference type="CDD" id="cd00143">
    <property type="entry name" value="PP2Cc"/>
    <property type="match status" value="1"/>
</dbReference>
<feature type="compositionally biased region" description="Low complexity" evidence="13">
    <location>
        <begin position="310"/>
        <end position="325"/>
    </location>
</feature>
<feature type="compositionally biased region" description="Polar residues" evidence="13">
    <location>
        <begin position="429"/>
        <end position="445"/>
    </location>
</feature>
<feature type="region of interest" description="Disordered" evidence="13">
    <location>
        <begin position="42"/>
        <end position="70"/>
    </location>
</feature>
<dbReference type="PROSITE" id="PS51450">
    <property type="entry name" value="LRR"/>
    <property type="match status" value="5"/>
</dbReference>
<dbReference type="InterPro" id="IPR001932">
    <property type="entry name" value="PPM-type_phosphatase-like_dom"/>
</dbReference>
<evidence type="ECO:0000256" key="2">
    <source>
        <dbReference type="ARBA" id="ARBA00005381"/>
    </source>
</evidence>
<dbReference type="GO" id="GO:0004016">
    <property type="term" value="F:adenylate cyclase activity"/>
    <property type="evidence" value="ECO:0007669"/>
    <property type="project" value="UniProtKB-EC"/>
</dbReference>
<dbReference type="Pfam" id="PF23010">
    <property type="entry name" value="RA_3"/>
    <property type="match status" value="1"/>
</dbReference>
<sequence length="2073" mass="228158">MASLNAGSPTEAVMRLDEDVVDQHGAVRYHAEDLSMANDDSTIAPWIDVPPTPPPKSPLPPKSGSASRSLGFSTKASFASFVSGSGSGLLRSSRPSASDSQSTLAVPDYKRRSTDDAESSYRSGGVAYSSSSTNSGETKKAKSGLFSKLRSKASRTHLRQDSDEPDAMNQVYSVHPSLQPPVPPLPPSTKPYIYHNQIHHPSYDGLQTIHVLPPPPPTMSLPPTGKKDKKDKEAKGKKKSSAFKLPPAVPPKEGSISLDMDGFNITTELDVNPMIGITGFDEHQMAGIVDFNAAQTQAPLSGPHTTLHNISTSPISSSGIDSSQSHSDHELSDASGHGVSFGNPWQSAPLSMAERRKMSIPHLHNGSDTTIIDARKVSPKSIPPYHAVMPPASTNASSLTLATIASGYTSYTTTVSPLPPLPTTIFSTSPEQNGLAGTSPSTTSLGPGVGSEKWVPPESWEIVNPNDAYDASSRPSSSKDGMESLSSDEYDGLLDEDDGITLIGPEGFPIEGIKTFDEKSLRNGLISGNTSLFSGNASSISVVTSHSPSTRTRRHPSHPSGSSFSSHPLAYQNAASSTSLLSNHHSIARLTHALRRGSSPYIKLPFVKPLSSSHYQIRIYRQSGEYHVVSITTTSTVGDFIERIKNKLGVKEKRGAFSLYLKEQGRERMLSMQESPAAIVKLRQEQAGYDYEDGAHLFSNEALSMLLKFVFKSQAIAGGEQIQFDNYDFVDLSGRGLRTIPVSLHQNAHDIISLRLSRNPMIDIPLDFIQSCTILRELRLSNMAMKRVPQSLRHSSTLHRLDLSCNAIKDLEDAYLDQIQGLMTLFVQNNRLEKLPWHFPRLRHMITLNISNNKFKCFPMVLTSMESLRDLDISFNMITELPEDIGKLRTLERFILVGNQISKFPYEFSDLVNLRVLDCRRNQIGDLGVVCMLPMLNNLSADHNAVKVLDVRLGEHLTTLDVSHNDITVLSLLEGPTFAEGKVYALTSLDLSYAKLASLDDLALSQLNSLRTLKLDHNSIRTIPESLGDLKWLETLSVTDNKLVALPANLGNLQKLEVLDAHNNSLTELPQSVWSCASLMKINVTSNFISTWHDPPVQPPDPALGDSIPDSHLYERKGSTASASLGVGPVRIPSLVHSLEKLYLGENNLKDDSLYPLMIFKELRVLNLSFNEIQDLPSNFFHNLTELQEIYLSGNKLTTIPSEDLGKLKNLTTLYLNANRLHTIPQELKGVTNLTILDVGSNALRYNINNTDFDWNWNFNTNLRYLNLSGNKRLQIKTEKASGGGDRRSMQSNYTLMPNNSVVPPSQPHGQAMSGFTSLQDLRVLGLMDVTITSTAKDAAIDIPDESYDRRIRTSLSTVCGMGYGIADSMGKNDHLTMLDLVHEFPERNGEAIFAMFGRTTPPRHLKPGSTPNKLAKFLHDNFVAVFNQQILAVKDKQRNEGVPEQFWKDSIPKALHWTFLKLNQELFTNVNTTPRKNSHASTGTSHIYDSQYAKVGASGIALYFVDKTIYAANAGDALAVVSRQGVCVEISKKHDPYDRNETIRIRTAEGFISPPGLVNDEVDVSRSFGYFNFFPTLNAKPDLFMYELTDLDEFVIIANRGLWDYVPYQTAVDIARTVARQDDPDAMLAAQKLRDFAISYGADGSTMIMVIWVADMVGSAAARSRQPTLDTIIDTNKYKSRRKDEVRDRNVDRLRREVSPPIGHVTLVFTDIRNSTVLWESKQGMHAAMNLHNTLLRRQLRFCGGYEVKTEGDAFMCSFPTSLAAVWFCLTVQLQLLREPWPLDILQSDDGRPVHDKGGNLVARGLSVRMGIHSGNPLCETDLITHRMDYFGPMVNRSARINGCAKGGQIMVSNDIVREIRASVFNDGDSTEYSKLQSPAAIDAIRRMAVVVVPVGETKLKGIELPEVLSALYPAGLQTRHDLKEEPDPPREPSVPDSLEVQLAPTARSLGSACLAVETIPTGRFFRPRIGRKDSIQSLTEPEDSVLPLFLADPEQLLPPIADNILPEDFVTILDSLVTRIENAIEATATFYGVSSSSPKLKSATALLRALDDDGALDQDTLEYIASVLGRL</sequence>
<dbReference type="Gene3D" id="3.80.10.10">
    <property type="entry name" value="Ribonuclease Inhibitor"/>
    <property type="match status" value="3"/>
</dbReference>
<dbReference type="EMBL" id="MU157866">
    <property type="protein sequence ID" value="KAF9526858.1"/>
    <property type="molecule type" value="Genomic_DNA"/>
</dbReference>
<gene>
    <name evidence="17" type="ORF">CPB83DRAFT_816428</name>
</gene>
<keyword evidence="10" id="KW-0456">Lyase</keyword>
<dbReference type="EC" id="4.6.1.1" evidence="3"/>
<feature type="domain" description="Ras-associating" evidence="15">
    <location>
        <begin position="613"/>
        <end position="704"/>
    </location>
</feature>
<evidence type="ECO:0000256" key="1">
    <source>
        <dbReference type="ARBA" id="ARBA00001593"/>
    </source>
</evidence>
<dbReference type="SUPFAM" id="SSF52058">
    <property type="entry name" value="L domain-like"/>
    <property type="match status" value="2"/>
</dbReference>
<dbReference type="Pfam" id="PF13855">
    <property type="entry name" value="LRR_8"/>
    <property type="match status" value="3"/>
</dbReference>
<evidence type="ECO:0000256" key="13">
    <source>
        <dbReference type="SAM" id="MobiDB-lite"/>
    </source>
</evidence>
<dbReference type="Gene3D" id="3.30.70.1230">
    <property type="entry name" value="Nucleotide cyclase"/>
    <property type="match status" value="1"/>
</dbReference>
<comment type="similarity">
    <text evidence="2">Belongs to the adenylyl cyclase class-3 family.</text>
</comment>
<dbReference type="Proteomes" id="UP000807306">
    <property type="component" value="Unassembled WGS sequence"/>
</dbReference>
<feature type="compositionally biased region" description="Low complexity" evidence="13">
    <location>
        <begin position="558"/>
        <end position="568"/>
    </location>
</feature>
<feature type="compositionally biased region" description="Acidic residues" evidence="13">
    <location>
        <begin position="486"/>
        <end position="498"/>
    </location>
</feature>
<protein>
    <recommendedName>
        <fullName evidence="4">Adenylate cyclase</fullName>
        <ecNumber evidence="3">4.6.1.1</ecNumber>
    </recommendedName>
    <alternativeName>
        <fullName evidence="11">ATP pyrophosphate-lyase</fullName>
    </alternativeName>
    <alternativeName>
        <fullName evidence="12">Adenylyl cyclase</fullName>
    </alternativeName>
</protein>
<dbReference type="InterPro" id="IPR029787">
    <property type="entry name" value="Nucleotide_cyclase"/>
</dbReference>
<dbReference type="InterPro" id="IPR003591">
    <property type="entry name" value="Leu-rich_rpt_typical-subtyp"/>
</dbReference>
<keyword evidence="5" id="KW-0433">Leucine-rich repeat</keyword>
<proteinExistence type="inferred from homology"/>
<dbReference type="SMART" id="SM00369">
    <property type="entry name" value="LRR_TYP"/>
    <property type="match status" value="9"/>
</dbReference>
<evidence type="ECO:0000256" key="12">
    <source>
        <dbReference type="ARBA" id="ARBA00032637"/>
    </source>
</evidence>
<evidence type="ECO:0000256" key="11">
    <source>
        <dbReference type="ARBA" id="ARBA00032597"/>
    </source>
</evidence>